<proteinExistence type="predicted"/>
<dbReference type="Proteomes" id="UP000246114">
    <property type="component" value="Unassembled WGS sequence"/>
</dbReference>
<keyword evidence="1" id="KW-0812">Transmembrane</keyword>
<evidence type="ECO:0000313" key="2">
    <source>
        <dbReference type="EMBL" id="PWL55062.1"/>
    </source>
</evidence>
<reference evidence="2 3" key="1">
    <citation type="submission" date="2018-03" db="EMBL/GenBank/DDBJ databases">
        <title>The uncultured portion of the human microbiome is neutrally assembled.</title>
        <authorList>
            <person name="Jeraldo P."/>
            <person name="Boardman L."/>
            <person name="White B.A."/>
            <person name="Nelson H."/>
            <person name="Goldenfeld N."/>
            <person name="Chia N."/>
        </authorList>
    </citation>
    <scope>NUCLEOTIDE SEQUENCE [LARGE SCALE GENOMIC DNA]</scope>
    <source>
        <strain evidence="2">CIM:MAG 903</strain>
    </source>
</reference>
<organism evidence="2 3">
    <name type="scientific">Clostridium cadaveris</name>
    <dbReference type="NCBI Taxonomy" id="1529"/>
    <lineage>
        <taxon>Bacteria</taxon>
        <taxon>Bacillati</taxon>
        <taxon>Bacillota</taxon>
        <taxon>Clostridia</taxon>
        <taxon>Eubacteriales</taxon>
        <taxon>Clostridiaceae</taxon>
        <taxon>Clostridium</taxon>
    </lineage>
</organism>
<keyword evidence="1" id="KW-0472">Membrane</keyword>
<keyword evidence="1" id="KW-1133">Transmembrane helix</keyword>
<name>A0A316M945_9CLOT</name>
<protein>
    <submittedName>
        <fullName evidence="2">Uncharacterized protein</fullName>
    </submittedName>
</protein>
<sequence>MVVYLIKLDLSEFDQYSSFTVRIMLLFSLLSRKLYFILIFHLGGERVNKARKLALLIKKFIEQNKNKKLIE</sequence>
<evidence type="ECO:0000313" key="3">
    <source>
        <dbReference type="Proteomes" id="UP000246114"/>
    </source>
</evidence>
<accession>A0A316M945</accession>
<comment type="caution">
    <text evidence="2">The sequence shown here is derived from an EMBL/GenBank/DDBJ whole genome shotgun (WGS) entry which is preliminary data.</text>
</comment>
<gene>
    <name evidence="2" type="ORF">DBY38_02855</name>
</gene>
<dbReference type="AlphaFoldDB" id="A0A316M945"/>
<dbReference type="EMBL" id="QAMZ01000014">
    <property type="protein sequence ID" value="PWL55062.1"/>
    <property type="molecule type" value="Genomic_DNA"/>
</dbReference>
<evidence type="ECO:0000256" key="1">
    <source>
        <dbReference type="SAM" id="Phobius"/>
    </source>
</evidence>
<feature type="transmembrane region" description="Helical" evidence="1">
    <location>
        <begin position="20"/>
        <end position="42"/>
    </location>
</feature>